<dbReference type="Gene3D" id="3.40.50.720">
    <property type="entry name" value="NAD(P)-binding Rossmann-like Domain"/>
    <property type="match status" value="1"/>
</dbReference>
<dbReference type="Proteomes" id="UP000680038">
    <property type="component" value="Unassembled WGS sequence"/>
</dbReference>
<evidence type="ECO:0000259" key="1">
    <source>
        <dbReference type="Pfam" id="PF01408"/>
    </source>
</evidence>
<gene>
    <name evidence="2" type="ORF">DYBT9275_02890</name>
</gene>
<dbReference type="InterPro" id="IPR036291">
    <property type="entry name" value="NAD(P)-bd_dom_sf"/>
</dbReference>
<comment type="caution">
    <text evidence="2">The sequence shown here is derived from an EMBL/GenBank/DDBJ whole genome shotgun (WGS) entry which is preliminary data.</text>
</comment>
<dbReference type="GO" id="GO:0000166">
    <property type="term" value="F:nucleotide binding"/>
    <property type="evidence" value="ECO:0007669"/>
    <property type="project" value="InterPro"/>
</dbReference>
<protein>
    <recommendedName>
        <fullName evidence="1">Gfo/Idh/MocA-like oxidoreductase N-terminal domain-containing protein</fullName>
    </recommendedName>
</protein>
<feature type="domain" description="Gfo/Idh/MocA-like oxidoreductase N-terminal" evidence="1">
    <location>
        <begin position="35"/>
        <end position="133"/>
    </location>
</feature>
<dbReference type="RefSeq" id="WP_215239451.1">
    <property type="nucleotide sequence ID" value="NZ_CAJRAF010000002.1"/>
</dbReference>
<dbReference type="SUPFAM" id="SSF51735">
    <property type="entry name" value="NAD(P)-binding Rossmann-fold domains"/>
    <property type="match status" value="1"/>
</dbReference>
<evidence type="ECO:0000313" key="2">
    <source>
        <dbReference type="EMBL" id="CAG5002434.1"/>
    </source>
</evidence>
<name>A0A916JCF8_9BACT</name>
<proteinExistence type="predicted"/>
<reference evidence="2" key="1">
    <citation type="submission" date="2021-04" db="EMBL/GenBank/DDBJ databases">
        <authorList>
            <person name="Rodrigo-Torres L."/>
            <person name="Arahal R. D."/>
            <person name="Lucena T."/>
        </authorList>
    </citation>
    <scope>NUCLEOTIDE SEQUENCE</scope>
    <source>
        <strain evidence="2">CECT 9275</strain>
    </source>
</reference>
<organism evidence="2 3">
    <name type="scientific">Dyadobacter helix</name>
    <dbReference type="NCBI Taxonomy" id="2822344"/>
    <lineage>
        <taxon>Bacteria</taxon>
        <taxon>Pseudomonadati</taxon>
        <taxon>Bacteroidota</taxon>
        <taxon>Cytophagia</taxon>
        <taxon>Cytophagales</taxon>
        <taxon>Spirosomataceae</taxon>
        <taxon>Dyadobacter</taxon>
    </lineage>
</organism>
<dbReference type="InterPro" id="IPR000683">
    <property type="entry name" value="Gfo/Idh/MocA-like_OxRdtase_N"/>
</dbReference>
<dbReference type="AlphaFoldDB" id="A0A916JCF8"/>
<dbReference type="Pfam" id="PF01408">
    <property type="entry name" value="GFO_IDH_MocA"/>
    <property type="match status" value="1"/>
</dbReference>
<accession>A0A916JCF8</accession>
<keyword evidence="3" id="KW-1185">Reference proteome</keyword>
<evidence type="ECO:0000313" key="3">
    <source>
        <dbReference type="Proteomes" id="UP000680038"/>
    </source>
</evidence>
<dbReference type="EMBL" id="CAJRAF010000002">
    <property type="protein sequence ID" value="CAG5002434.1"/>
    <property type="molecule type" value="Genomic_DNA"/>
</dbReference>
<sequence>MINIGIIGMSPGNAHPYSWAAIINGSFDAEEITRIGYPAVAAYLQANRDTLGIPNARVTHVWSQERAISESIAFAASIPYITDNLEDMASQVDAVILARDDPENHQAMAAPFIAAGLPVFIDKPLAYSAEDLQWFSDQHTEGKFIMSCSSMRYANECRIARQELKTLGQLELITAVGKKDWKKYGVHLLEAVFGILDDPEPASVRHVGELGKEIVHLRLRDGLQITFYLFNDITGTFQLSLFGQQGWKLVDIRNSYSMFRDNIIEFVRSVEEGKPRLAFSKTRNIISIIIAAKESRENGGKEVLLEKLVR</sequence>